<comment type="caution">
    <text evidence="13">The sequence shown here is derived from an EMBL/GenBank/DDBJ whole genome shotgun (WGS) entry which is preliminary data.</text>
</comment>
<evidence type="ECO:0000256" key="8">
    <source>
        <dbReference type="ARBA" id="ARBA00023163"/>
    </source>
</evidence>
<dbReference type="Gene3D" id="1.10.10.1330">
    <property type="entry name" value="RNA polymerase sigma-54 factor, core-binding domain"/>
    <property type="match status" value="1"/>
</dbReference>
<dbReference type="Pfam" id="PF04963">
    <property type="entry name" value="Sigma54_CBD"/>
    <property type="match status" value="1"/>
</dbReference>
<dbReference type="Gene3D" id="1.10.10.60">
    <property type="entry name" value="Homeodomain-like"/>
    <property type="match status" value="1"/>
</dbReference>
<feature type="domain" description="RNA polymerase sigma factor 54 core-binding" evidence="12">
    <location>
        <begin position="125"/>
        <end position="314"/>
    </location>
</feature>
<evidence type="ECO:0000313" key="13">
    <source>
        <dbReference type="EMBL" id="MBB6227402.1"/>
    </source>
</evidence>
<feature type="region of interest" description="Disordered" evidence="10">
    <location>
        <begin position="32"/>
        <end position="121"/>
    </location>
</feature>
<dbReference type="GO" id="GO:0003677">
    <property type="term" value="F:DNA binding"/>
    <property type="evidence" value="ECO:0007669"/>
    <property type="project" value="UniProtKB-KW"/>
</dbReference>
<keyword evidence="4 9" id="KW-0548">Nucleotidyltransferase</keyword>
<keyword evidence="8 9" id="KW-0804">Transcription</keyword>
<keyword evidence="6 9" id="KW-0731">Sigma factor</keyword>
<dbReference type="NCBIfam" id="NF004596">
    <property type="entry name" value="PRK05932.1-3"/>
    <property type="match status" value="1"/>
</dbReference>
<dbReference type="AlphaFoldDB" id="A0A841LE15"/>
<dbReference type="PROSITE" id="PS50044">
    <property type="entry name" value="SIGMA54_3"/>
    <property type="match status" value="1"/>
</dbReference>
<evidence type="ECO:0000256" key="5">
    <source>
        <dbReference type="ARBA" id="ARBA00023015"/>
    </source>
</evidence>
<dbReference type="InterPro" id="IPR007634">
    <property type="entry name" value="RNA_pol_sigma_54_DNA-bd"/>
</dbReference>
<dbReference type="InterPro" id="IPR000394">
    <property type="entry name" value="RNA_pol_sigma_54"/>
</dbReference>
<dbReference type="InterPro" id="IPR007046">
    <property type="entry name" value="RNA_pol_sigma_54_core-bd"/>
</dbReference>
<evidence type="ECO:0000256" key="9">
    <source>
        <dbReference type="PIRNR" id="PIRNR000774"/>
    </source>
</evidence>
<keyword evidence="5 9" id="KW-0805">Transcription regulation</keyword>
<evidence type="ECO:0000259" key="12">
    <source>
        <dbReference type="Pfam" id="PF04963"/>
    </source>
</evidence>
<dbReference type="GO" id="GO:0000428">
    <property type="term" value="C:DNA-directed RNA polymerase complex"/>
    <property type="evidence" value="ECO:0007669"/>
    <property type="project" value="UniProtKB-KW"/>
</dbReference>
<dbReference type="GO" id="GO:0001216">
    <property type="term" value="F:DNA-binding transcription activator activity"/>
    <property type="evidence" value="ECO:0007669"/>
    <property type="project" value="InterPro"/>
</dbReference>
<dbReference type="PANTHER" id="PTHR32248:SF4">
    <property type="entry name" value="RNA POLYMERASE SIGMA-54 FACTOR"/>
    <property type="match status" value="1"/>
</dbReference>
<dbReference type="Pfam" id="PF04552">
    <property type="entry name" value="Sigma54_DBD"/>
    <property type="match status" value="1"/>
</dbReference>
<comment type="function">
    <text evidence="9">Sigma factors are initiation factors that promote the attachment of RNA polymerase to specific initiation sites and are then released.</text>
</comment>
<name>A0A841LE15_9SPHN</name>
<dbReference type="PANTHER" id="PTHR32248">
    <property type="entry name" value="RNA POLYMERASE SIGMA-54 FACTOR"/>
    <property type="match status" value="1"/>
</dbReference>
<keyword evidence="2 9" id="KW-0240">DNA-directed RNA polymerase</keyword>
<gene>
    <name evidence="13" type="ORF">FHS79_001568</name>
</gene>
<evidence type="ECO:0000256" key="2">
    <source>
        <dbReference type="ARBA" id="ARBA00022478"/>
    </source>
</evidence>
<dbReference type="GO" id="GO:0016779">
    <property type="term" value="F:nucleotidyltransferase activity"/>
    <property type="evidence" value="ECO:0007669"/>
    <property type="project" value="UniProtKB-KW"/>
</dbReference>
<keyword evidence="7 9" id="KW-0238">DNA-binding</keyword>
<evidence type="ECO:0000256" key="6">
    <source>
        <dbReference type="ARBA" id="ARBA00023082"/>
    </source>
</evidence>
<dbReference type="PROSITE" id="PS00718">
    <property type="entry name" value="SIGMA54_2"/>
    <property type="match status" value="1"/>
</dbReference>
<feature type="domain" description="RNA polymerase sigma factor 54 DNA-binding" evidence="11">
    <location>
        <begin position="329"/>
        <end position="490"/>
    </location>
</feature>
<evidence type="ECO:0000256" key="10">
    <source>
        <dbReference type="SAM" id="MobiDB-lite"/>
    </source>
</evidence>
<dbReference type="Proteomes" id="UP000538147">
    <property type="component" value="Unassembled WGS sequence"/>
</dbReference>
<evidence type="ECO:0000256" key="3">
    <source>
        <dbReference type="ARBA" id="ARBA00022679"/>
    </source>
</evidence>
<dbReference type="GO" id="GO:0016987">
    <property type="term" value="F:sigma factor activity"/>
    <property type="evidence" value="ECO:0007669"/>
    <property type="project" value="UniProtKB-KW"/>
</dbReference>
<dbReference type="NCBIfam" id="TIGR02395">
    <property type="entry name" value="rpoN_sigma"/>
    <property type="match status" value="1"/>
</dbReference>
<dbReference type="Pfam" id="PF00309">
    <property type="entry name" value="Sigma54_AID"/>
    <property type="match status" value="1"/>
</dbReference>
<feature type="compositionally biased region" description="Low complexity" evidence="10">
    <location>
        <begin position="99"/>
        <end position="114"/>
    </location>
</feature>
<sequence>MTPQLQLAIKLLTLTNIELESYISDALDKNPLLTTAESDGPTETPSAEAPPPSETDGLDALLGREPQAALAESPLDLAPPDSGGRDEGESGFEGGGGALANTSASSSGTASSTGDGEGFDLDRLSEDGLSLHAHLAAQAGMAFSGIALTIAEHLIDLIDDAGYLTEPLETVAERLGVAPETVEAVLTGIHRFDPTGVGARSLAECIALQAQEADRLDPAMAALIGNLDLVARGDIPGLMRVTECDREDVMDMIRELRRYDPKPGLRFGGEDAAPVVADVFIRRAPGALGNGKNGGWRVELNQATLPRLIIDRDYHAVLAADGSKATGSFLNECLGDANWLLKALDQRARTIVKVASALVVQQAGFFEHGVSALKPLTLRQIADAIDMHESTVSRVAANKYLACDRGLFELRWFFSSGVASSAATASGEGGASAVAVKDRIARLIAAEGAAVLSDDSLVEILTAEGFDIARRTVAKYREALGLGSSVARRRARTLAEA</sequence>
<dbReference type="PROSITE" id="PS00717">
    <property type="entry name" value="SIGMA54_1"/>
    <property type="match status" value="1"/>
</dbReference>
<dbReference type="PIRSF" id="PIRSF000774">
    <property type="entry name" value="RpoN"/>
    <property type="match status" value="1"/>
</dbReference>
<proteinExistence type="inferred from homology"/>
<organism evidence="13 14">
    <name type="scientific">Polymorphobacter multimanifer</name>
    <dbReference type="NCBI Taxonomy" id="1070431"/>
    <lineage>
        <taxon>Bacteria</taxon>
        <taxon>Pseudomonadati</taxon>
        <taxon>Pseudomonadota</taxon>
        <taxon>Alphaproteobacteria</taxon>
        <taxon>Sphingomonadales</taxon>
        <taxon>Sphingosinicellaceae</taxon>
        <taxon>Polymorphobacter</taxon>
    </lineage>
</organism>
<evidence type="ECO:0000256" key="4">
    <source>
        <dbReference type="ARBA" id="ARBA00022695"/>
    </source>
</evidence>
<keyword evidence="3 9" id="KW-0808">Transferase</keyword>
<keyword evidence="14" id="KW-1185">Reference proteome</keyword>
<dbReference type="GO" id="GO:0006352">
    <property type="term" value="P:DNA-templated transcription initiation"/>
    <property type="evidence" value="ECO:0007669"/>
    <property type="project" value="InterPro"/>
</dbReference>
<protein>
    <recommendedName>
        <fullName evidence="9">RNA polymerase sigma-54 factor</fullName>
    </recommendedName>
</protein>
<comment type="similarity">
    <text evidence="1 9">Belongs to the sigma-54 factor family.</text>
</comment>
<accession>A0A841LE15</accession>
<reference evidence="13 14" key="1">
    <citation type="submission" date="2020-08" db="EMBL/GenBank/DDBJ databases">
        <title>Genomic Encyclopedia of Type Strains, Phase IV (KMG-IV): sequencing the most valuable type-strain genomes for metagenomic binning, comparative biology and taxonomic classification.</title>
        <authorList>
            <person name="Goeker M."/>
        </authorList>
    </citation>
    <scope>NUCLEOTIDE SEQUENCE [LARGE SCALE GENOMIC DNA]</scope>
    <source>
        <strain evidence="13 14">DSM 102189</strain>
    </source>
</reference>
<dbReference type="InterPro" id="IPR038709">
    <property type="entry name" value="RpoN_core-bd_sf"/>
</dbReference>
<evidence type="ECO:0000313" key="14">
    <source>
        <dbReference type="Proteomes" id="UP000538147"/>
    </source>
</evidence>
<dbReference type="EMBL" id="JACIIV010000009">
    <property type="protein sequence ID" value="MBB6227402.1"/>
    <property type="molecule type" value="Genomic_DNA"/>
</dbReference>
<evidence type="ECO:0000259" key="11">
    <source>
        <dbReference type="Pfam" id="PF04552"/>
    </source>
</evidence>
<dbReference type="PRINTS" id="PR00045">
    <property type="entry name" value="SIGMA54FCT"/>
</dbReference>
<evidence type="ECO:0000256" key="7">
    <source>
        <dbReference type="ARBA" id="ARBA00023125"/>
    </source>
</evidence>
<evidence type="ECO:0000256" key="1">
    <source>
        <dbReference type="ARBA" id="ARBA00008798"/>
    </source>
</evidence>